<gene>
    <name evidence="7" type="ORF">FHK82_11615</name>
</gene>
<dbReference type="Pfam" id="PF01384">
    <property type="entry name" value="PHO4"/>
    <property type="match status" value="1"/>
</dbReference>
<dbReference type="PANTHER" id="PTHR11101:SF80">
    <property type="entry name" value="PHOSPHATE TRANSPORTER"/>
    <property type="match status" value="1"/>
</dbReference>
<evidence type="ECO:0000256" key="5">
    <source>
        <dbReference type="ARBA" id="ARBA00023136"/>
    </source>
</evidence>
<dbReference type="GO" id="GO:0005315">
    <property type="term" value="F:phosphate transmembrane transporter activity"/>
    <property type="evidence" value="ECO:0007669"/>
    <property type="project" value="InterPro"/>
</dbReference>
<comment type="similarity">
    <text evidence="6">Belongs to the inorganic phosphate transporter (PiT) (TC 2.A.20) family.</text>
</comment>
<feature type="transmembrane region" description="Helical" evidence="6">
    <location>
        <begin position="126"/>
        <end position="146"/>
    </location>
</feature>
<dbReference type="EMBL" id="VMRY01000054">
    <property type="protein sequence ID" value="TVT53572.1"/>
    <property type="molecule type" value="Genomic_DNA"/>
</dbReference>
<keyword evidence="5 6" id="KW-0472">Membrane</keyword>
<feature type="transmembrane region" description="Helical" evidence="6">
    <location>
        <begin position="400"/>
        <end position="416"/>
    </location>
</feature>
<keyword evidence="4 6" id="KW-1133">Transmembrane helix</keyword>
<feature type="transmembrane region" description="Helical" evidence="6">
    <location>
        <begin position="217"/>
        <end position="239"/>
    </location>
</feature>
<proteinExistence type="inferred from homology"/>
<evidence type="ECO:0000256" key="3">
    <source>
        <dbReference type="ARBA" id="ARBA00022692"/>
    </source>
</evidence>
<organism evidence="7 8">
    <name type="scientific">Sedimenticola thiotaurini</name>
    <dbReference type="NCBI Taxonomy" id="1543721"/>
    <lineage>
        <taxon>Bacteria</taxon>
        <taxon>Pseudomonadati</taxon>
        <taxon>Pseudomonadota</taxon>
        <taxon>Gammaproteobacteria</taxon>
        <taxon>Chromatiales</taxon>
        <taxon>Sedimenticolaceae</taxon>
        <taxon>Sedimenticola</taxon>
    </lineage>
</organism>
<dbReference type="GO" id="GO:0035435">
    <property type="term" value="P:phosphate ion transmembrane transport"/>
    <property type="evidence" value="ECO:0007669"/>
    <property type="project" value="TreeGrafter"/>
</dbReference>
<dbReference type="AlphaFoldDB" id="A0A558CXR5"/>
<comment type="caution">
    <text evidence="7">The sequence shown here is derived from an EMBL/GenBank/DDBJ whole genome shotgun (WGS) entry which is preliminary data.</text>
</comment>
<feature type="transmembrane region" description="Helical" evidence="6">
    <location>
        <begin position="290"/>
        <end position="308"/>
    </location>
</feature>
<evidence type="ECO:0000256" key="1">
    <source>
        <dbReference type="ARBA" id="ARBA00004141"/>
    </source>
</evidence>
<sequence>MELQSISNLEKATSKGRQELFRIGIALLFIVGIMLFIGTRGGLDTPGHVMLMVAAVIGGYMAINIGANDVANNVGPAVGSKALTLGGAIVIAAIFEASGALIAGGDVVSTIKKGIIDPSAIGSTDAFIWLMMAALLAGALWLNIATALGAPVSTTHSIVGGVLGAGIAAGGMGIANWSKMSAIAASWVISPVMGGIIAAAFLLLIKRSITYQPDMIAAAKRMVPILVGAMTWAFCTYIVLKGFKKIWKVEFGSAVLIGLVAGVLIIFLIRPLVSRVAEKLPNEKQSINKLFTLPLIFAAALLSFAHGANDVANAVGPLAAINDAITHGGIAQKAAIPLWVMMVGALGIAVGLALYGPKLIKTVGSEITELDKMRAFCIAMAAAVTVIIATQLGLPVSSTHIAVGGIFGVGFLREFIKTSYAKMVEEIKMHHQDDDPEAIEAYLMDFKKASLTRKGEMLAELKEQAKTEDDAPLTKKERKGLRKVYRHELVKRSALLKIAAAWVITVPVSGLMAALIYYMIRGMMLP</sequence>
<feature type="transmembrane region" description="Helical" evidence="6">
    <location>
        <begin position="49"/>
        <end position="70"/>
    </location>
</feature>
<feature type="transmembrane region" description="Helical" evidence="6">
    <location>
        <begin position="184"/>
        <end position="205"/>
    </location>
</feature>
<keyword evidence="3 6" id="KW-0812">Transmembrane</keyword>
<evidence type="ECO:0000256" key="2">
    <source>
        <dbReference type="ARBA" id="ARBA00022448"/>
    </source>
</evidence>
<keyword evidence="2 6" id="KW-0813">Transport</keyword>
<keyword evidence="6" id="KW-0592">Phosphate transport</keyword>
<feature type="transmembrane region" description="Helical" evidence="6">
    <location>
        <begin position="375"/>
        <end position="394"/>
    </location>
</feature>
<dbReference type="STRING" id="1543721.AAY24_07740"/>
<feature type="transmembrane region" description="Helical" evidence="6">
    <location>
        <begin position="336"/>
        <end position="355"/>
    </location>
</feature>
<dbReference type="GO" id="GO:0016020">
    <property type="term" value="C:membrane"/>
    <property type="evidence" value="ECO:0007669"/>
    <property type="project" value="UniProtKB-SubCell"/>
</dbReference>
<feature type="transmembrane region" description="Helical" evidence="6">
    <location>
        <begin position="20"/>
        <end position="37"/>
    </location>
</feature>
<evidence type="ECO:0000313" key="7">
    <source>
        <dbReference type="EMBL" id="TVT53572.1"/>
    </source>
</evidence>
<protein>
    <recommendedName>
        <fullName evidence="6">Phosphate transporter</fullName>
    </recommendedName>
</protein>
<dbReference type="PANTHER" id="PTHR11101">
    <property type="entry name" value="PHOSPHATE TRANSPORTER"/>
    <property type="match status" value="1"/>
</dbReference>
<comment type="subcellular location">
    <subcellularLocation>
        <location evidence="1 6">Membrane</location>
        <topology evidence="1 6">Multi-pass membrane protein</topology>
    </subcellularLocation>
</comment>
<feature type="transmembrane region" description="Helical" evidence="6">
    <location>
        <begin position="82"/>
        <end position="103"/>
    </location>
</feature>
<accession>A0A558CXR5</accession>
<reference evidence="7 8" key="1">
    <citation type="submission" date="2019-07" db="EMBL/GenBank/DDBJ databases">
        <title>The pathways for chlorine oxyanion respiration interact through the shared metabolite chlorate.</title>
        <authorList>
            <person name="Barnum T.P."/>
            <person name="Cheng Y."/>
            <person name="Hill K.A."/>
            <person name="Lucas L.N."/>
            <person name="Carlson H.K."/>
            <person name="Coates J.D."/>
        </authorList>
    </citation>
    <scope>NUCLEOTIDE SEQUENCE [LARGE SCALE GENOMIC DNA]</scope>
    <source>
        <strain evidence="7">BK-3</strain>
    </source>
</reference>
<dbReference type="Proteomes" id="UP000317355">
    <property type="component" value="Unassembled WGS sequence"/>
</dbReference>
<evidence type="ECO:0000256" key="6">
    <source>
        <dbReference type="RuleBase" id="RU363058"/>
    </source>
</evidence>
<feature type="transmembrane region" description="Helical" evidence="6">
    <location>
        <begin position="495"/>
        <end position="520"/>
    </location>
</feature>
<dbReference type="InterPro" id="IPR001204">
    <property type="entry name" value="Phos_transporter"/>
</dbReference>
<feature type="transmembrane region" description="Helical" evidence="6">
    <location>
        <begin position="251"/>
        <end position="269"/>
    </location>
</feature>
<feature type="transmembrane region" description="Helical" evidence="6">
    <location>
        <begin position="158"/>
        <end position="178"/>
    </location>
</feature>
<evidence type="ECO:0000313" key="8">
    <source>
        <dbReference type="Proteomes" id="UP000317355"/>
    </source>
</evidence>
<name>A0A558CXR5_9GAMM</name>
<evidence type="ECO:0000256" key="4">
    <source>
        <dbReference type="ARBA" id="ARBA00022989"/>
    </source>
</evidence>